<dbReference type="PANTHER" id="PTHR33129:SF1">
    <property type="entry name" value="ATP-BINDING PROTEIN"/>
    <property type="match status" value="1"/>
</dbReference>
<dbReference type="OrthoDB" id="544992at2759"/>
<dbReference type="KEGG" id="vcn:VOLCADRAFT_100790"/>
<dbReference type="PANTHER" id="PTHR33129">
    <property type="entry name" value="PROTEIN KINASE DOMAIN-CONTAINING PROTEIN-RELATED"/>
    <property type="match status" value="1"/>
</dbReference>
<protein>
    <submittedName>
        <fullName evidence="1">Uncharacterized protein</fullName>
    </submittedName>
</protein>
<dbReference type="AlphaFoldDB" id="D8UL14"/>
<sequence>MDWLSLRAPLEAWLKSAGAAKFSDEDLRVLWQGGYNTLVDLKVATRASLERAGLRPARVDQILSAQGRAGASFEEFWKKLPKAVVAQSSQNFEVLQLADGTAFPDPGHSTTLLVHPCYHTLCKKIFASVGKSDPPSRQVLIRGTPGKLMGLSAGAKLFWEMGDGIGKSTFLDYLLYRLACQGKTVVWCSKSVLDSVLLFTPNGVFEATSTAAFREELRDPSTWFLCDAVEPPSKVAITVMASSPRNSNYNEYAKQAGLRLWMGPWSYVELEAARGIMFSSVSKAKLSELYARWGGIPRYVLKYAANPELQEELDAAVATYCNVDYKCAKYVWSIGTLLAVNMIV</sequence>
<proteinExistence type="predicted"/>
<keyword evidence="2" id="KW-1185">Reference proteome</keyword>
<accession>D8UL14</accession>
<dbReference type="GeneID" id="9626398"/>
<gene>
    <name evidence="1" type="ORF">VOLCADRAFT_100790</name>
</gene>
<dbReference type="InParanoid" id="D8UL14"/>
<name>D8UL14_VOLCA</name>
<dbReference type="InterPro" id="IPR052980">
    <property type="entry name" value="Crinkler_effector"/>
</dbReference>
<dbReference type="EMBL" id="GL378478">
    <property type="protein sequence ID" value="EFJ39586.1"/>
    <property type="molecule type" value="Genomic_DNA"/>
</dbReference>
<organism evidence="2">
    <name type="scientific">Volvox carteri f. nagariensis</name>
    <dbReference type="NCBI Taxonomy" id="3068"/>
    <lineage>
        <taxon>Eukaryota</taxon>
        <taxon>Viridiplantae</taxon>
        <taxon>Chlorophyta</taxon>
        <taxon>core chlorophytes</taxon>
        <taxon>Chlorophyceae</taxon>
        <taxon>CS clade</taxon>
        <taxon>Chlamydomonadales</taxon>
        <taxon>Volvocaceae</taxon>
        <taxon>Volvox</taxon>
    </lineage>
</organism>
<evidence type="ECO:0000313" key="2">
    <source>
        <dbReference type="Proteomes" id="UP000001058"/>
    </source>
</evidence>
<dbReference type="Proteomes" id="UP000001058">
    <property type="component" value="Unassembled WGS sequence"/>
</dbReference>
<evidence type="ECO:0000313" key="1">
    <source>
        <dbReference type="EMBL" id="EFJ39586.1"/>
    </source>
</evidence>
<reference evidence="1 2" key="1">
    <citation type="journal article" date="2010" name="Science">
        <title>Genomic analysis of organismal complexity in the multicellular green alga Volvox carteri.</title>
        <authorList>
            <person name="Prochnik S.E."/>
            <person name="Umen J."/>
            <person name="Nedelcu A.M."/>
            <person name="Hallmann A."/>
            <person name="Miller S.M."/>
            <person name="Nishii I."/>
            <person name="Ferris P."/>
            <person name="Kuo A."/>
            <person name="Mitros T."/>
            <person name="Fritz-Laylin L.K."/>
            <person name="Hellsten U."/>
            <person name="Chapman J."/>
            <person name="Simakov O."/>
            <person name="Rensing S.A."/>
            <person name="Terry A."/>
            <person name="Pangilinan J."/>
            <person name="Kapitonov V."/>
            <person name="Jurka J."/>
            <person name="Salamov A."/>
            <person name="Shapiro H."/>
            <person name="Schmutz J."/>
            <person name="Grimwood J."/>
            <person name="Lindquist E."/>
            <person name="Lucas S."/>
            <person name="Grigoriev I.V."/>
            <person name="Schmitt R."/>
            <person name="Kirk D."/>
            <person name="Rokhsar D.S."/>
        </authorList>
    </citation>
    <scope>NUCLEOTIDE SEQUENCE [LARGE SCALE GENOMIC DNA]</scope>
    <source>
        <strain evidence="2">f. Nagariensis / Eve</strain>
    </source>
</reference>
<dbReference type="RefSeq" id="XP_002959350.1">
    <property type="nucleotide sequence ID" value="XM_002959304.1"/>
</dbReference>